<evidence type="ECO:0000313" key="4">
    <source>
        <dbReference type="Proteomes" id="UP001159363"/>
    </source>
</evidence>
<proteinExistence type="predicted"/>
<feature type="domain" description="HAT C-terminal dimerisation" evidence="2">
    <location>
        <begin position="127"/>
        <end position="202"/>
    </location>
</feature>
<feature type="region of interest" description="Disordered" evidence="1">
    <location>
        <begin position="69"/>
        <end position="97"/>
    </location>
</feature>
<organism evidence="3 4">
    <name type="scientific">Dryococelus australis</name>
    <dbReference type="NCBI Taxonomy" id="614101"/>
    <lineage>
        <taxon>Eukaryota</taxon>
        <taxon>Metazoa</taxon>
        <taxon>Ecdysozoa</taxon>
        <taxon>Arthropoda</taxon>
        <taxon>Hexapoda</taxon>
        <taxon>Insecta</taxon>
        <taxon>Pterygota</taxon>
        <taxon>Neoptera</taxon>
        <taxon>Polyneoptera</taxon>
        <taxon>Phasmatodea</taxon>
        <taxon>Verophasmatodea</taxon>
        <taxon>Anareolatae</taxon>
        <taxon>Phasmatidae</taxon>
        <taxon>Eurycanthinae</taxon>
        <taxon>Dryococelus</taxon>
    </lineage>
</organism>
<evidence type="ECO:0000256" key="1">
    <source>
        <dbReference type="SAM" id="MobiDB-lite"/>
    </source>
</evidence>
<dbReference type="PANTHER" id="PTHR47611:SF3">
    <property type="entry name" value="HAT C-TERMINAL DIMERISATION DOMAIN-CONTAINING PROTEIN"/>
    <property type="match status" value="1"/>
</dbReference>
<comment type="caution">
    <text evidence="3">The sequence shown here is derived from an EMBL/GenBank/DDBJ whole genome shotgun (WGS) entry which is preliminary data.</text>
</comment>
<dbReference type="Pfam" id="PF05699">
    <property type="entry name" value="Dimer_Tnp_hAT"/>
    <property type="match status" value="1"/>
</dbReference>
<dbReference type="Proteomes" id="UP001159363">
    <property type="component" value="Chromosome 5"/>
</dbReference>
<dbReference type="EMBL" id="JARBHB010000006">
    <property type="protein sequence ID" value="KAJ8882280.1"/>
    <property type="molecule type" value="Genomic_DNA"/>
</dbReference>
<evidence type="ECO:0000259" key="2">
    <source>
        <dbReference type="Pfam" id="PF05699"/>
    </source>
</evidence>
<reference evidence="3 4" key="1">
    <citation type="submission" date="2023-02" db="EMBL/GenBank/DDBJ databases">
        <title>LHISI_Scaffold_Assembly.</title>
        <authorList>
            <person name="Stuart O.P."/>
            <person name="Cleave R."/>
            <person name="Magrath M.J.L."/>
            <person name="Mikheyev A.S."/>
        </authorList>
    </citation>
    <scope>NUCLEOTIDE SEQUENCE [LARGE SCALE GENOMIC DNA]</scope>
    <source>
        <strain evidence="3">Daus_M_001</strain>
        <tissue evidence="3">Leg muscle</tissue>
    </source>
</reference>
<dbReference type="InterPro" id="IPR012337">
    <property type="entry name" value="RNaseH-like_sf"/>
</dbReference>
<dbReference type="PANTHER" id="PTHR47611">
    <property type="entry name" value="HAT DIMERISATION DOMAIN, C-TERMINAL"/>
    <property type="match status" value="1"/>
</dbReference>
<name>A0ABQ9HDG5_9NEOP</name>
<gene>
    <name evidence="3" type="ORF">PR048_018768</name>
</gene>
<accession>A0ABQ9HDG5</accession>
<evidence type="ECO:0000313" key="3">
    <source>
        <dbReference type="EMBL" id="KAJ8882280.1"/>
    </source>
</evidence>
<protein>
    <recommendedName>
        <fullName evidence="2">HAT C-terminal dimerisation domain-containing protein</fullName>
    </recommendedName>
</protein>
<dbReference type="InterPro" id="IPR008906">
    <property type="entry name" value="HATC_C_dom"/>
</dbReference>
<sequence length="212" mass="24097">MCLLKPFEYATKELSGEKYVIISKIIPLINCLKTKVEAVQGTSENEFFKMSLGCTSMNSRSKIKKHSFQKPKGMSKCNSYTTQKHKDSERESDDSDTTTYDFWSHHKSLVHGDGTRKKAAESTKDELSLYLANPLTHLQADPIQQCEDMKNIFSTLYKIVRQYLSIPATSVPAEYLFSKAGVTLTKTRNRLLSKRLEKLLFLGDCCEEECGL</sequence>
<keyword evidence="4" id="KW-1185">Reference proteome</keyword>
<dbReference type="SUPFAM" id="SSF53098">
    <property type="entry name" value="Ribonuclease H-like"/>
    <property type="match status" value="1"/>
</dbReference>